<dbReference type="EMBL" id="JAHUTI010031224">
    <property type="protein sequence ID" value="MED6242558.1"/>
    <property type="molecule type" value="Genomic_DNA"/>
</dbReference>
<sequence length="167" mass="18984">MSHSFDSGLSVGNMFYVFSDEGITVLQPSECEIRRHMKQTERIVATYEEMCPKGEGVSPQRCVWSSAVTVRDKYIYVTQPLQSRLLVVDIQAQKVVQAVATDPFPVKIIYDKSHDQVWILTWGNMDKTHPTLQSSYQGRKTTSQLQSSRLYLVSLRTTDVGGFTNEK</sequence>
<dbReference type="SUPFAM" id="SSF63825">
    <property type="entry name" value="YWTD domain"/>
    <property type="match status" value="1"/>
</dbReference>
<dbReference type="Gene3D" id="2.130.10.10">
    <property type="entry name" value="YVTN repeat-like/Quinoprotein amine dehydrogenase"/>
    <property type="match status" value="1"/>
</dbReference>
<proteinExistence type="predicted"/>
<keyword evidence="2" id="KW-1185">Reference proteome</keyword>
<reference evidence="1 2" key="1">
    <citation type="submission" date="2021-07" db="EMBL/GenBank/DDBJ databases">
        <authorList>
            <person name="Palmer J.M."/>
        </authorList>
    </citation>
    <scope>NUCLEOTIDE SEQUENCE [LARGE SCALE GENOMIC DNA]</scope>
    <source>
        <strain evidence="1 2">AT_MEX2019</strain>
        <tissue evidence="1">Muscle</tissue>
    </source>
</reference>
<evidence type="ECO:0000313" key="2">
    <source>
        <dbReference type="Proteomes" id="UP001345963"/>
    </source>
</evidence>
<accession>A0ABU7AX47</accession>
<dbReference type="Proteomes" id="UP001345963">
    <property type="component" value="Unassembled WGS sequence"/>
</dbReference>
<organism evidence="1 2">
    <name type="scientific">Ataeniobius toweri</name>
    <dbReference type="NCBI Taxonomy" id="208326"/>
    <lineage>
        <taxon>Eukaryota</taxon>
        <taxon>Metazoa</taxon>
        <taxon>Chordata</taxon>
        <taxon>Craniata</taxon>
        <taxon>Vertebrata</taxon>
        <taxon>Euteleostomi</taxon>
        <taxon>Actinopterygii</taxon>
        <taxon>Neopterygii</taxon>
        <taxon>Teleostei</taxon>
        <taxon>Neoteleostei</taxon>
        <taxon>Acanthomorphata</taxon>
        <taxon>Ovalentaria</taxon>
        <taxon>Atherinomorphae</taxon>
        <taxon>Cyprinodontiformes</taxon>
        <taxon>Goodeidae</taxon>
        <taxon>Ataeniobius</taxon>
    </lineage>
</organism>
<dbReference type="InterPro" id="IPR015943">
    <property type="entry name" value="WD40/YVTN_repeat-like_dom_sf"/>
</dbReference>
<comment type="caution">
    <text evidence="1">The sequence shown here is derived from an EMBL/GenBank/DDBJ whole genome shotgun (WGS) entry which is preliminary data.</text>
</comment>
<protein>
    <submittedName>
        <fullName evidence="1">Follistatin- protein 5</fullName>
    </submittedName>
</protein>
<gene>
    <name evidence="1" type="primary">FSTL5_2</name>
    <name evidence="1" type="ORF">ATANTOWER_006399</name>
</gene>
<evidence type="ECO:0000313" key="1">
    <source>
        <dbReference type="EMBL" id="MED6242558.1"/>
    </source>
</evidence>
<name>A0ABU7AX47_9TELE</name>